<dbReference type="KEGG" id="dsq:DICSQDRAFT_175678"/>
<feature type="non-terminal residue" evidence="2">
    <location>
        <position position="1"/>
    </location>
</feature>
<organism evidence="2 3">
    <name type="scientific">Dichomitus squalens (strain LYAD-421)</name>
    <name type="common">Western red white-rot fungus</name>
    <dbReference type="NCBI Taxonomy" id="732165"/>
    <lineage>
        <taxon>Eukaryota</taxon>
        <taxon>Fungi</taxon>
        <taxon>Dikarya</taxon>
        <taxon>Basidiomycota</taxon>
        <taxon>Agaricomycotina</taxon>
        <taxon>Agaricomycetes</taxon>
        <taxon>Polyporales</taxon>
        <taxon>Polyporaceae</taxon>
        <taxon>Dichomitus</taxon>
    </lineage>
</organism>
<dbReference type="EMBL" id="JH719516">
    <property type="protein sequence ID" value="EJF55637.1"/>
    <property type="molecule type" value="Genomic_DNA"/>
</dbReference>
<feature type="compositionally biased region" description="Low complexity" evidence="1">
    <location>
        <begin position="170"/>
        <end position="184"/>
    </location>
</feature>
<feature type="region of interest" description="Disordered" evidence="1">
    <location>
        <begin position="122"/>
        <end position="142"/>
    </location>
</feature>
<dbReference type="AlphaFoldDB" id="R7SKR7"/>
<reference evidence="2 3" key="1">
    <citation type="journal article" date="2012" name="Science">
        <title>The Paleozoic origin of enzymatic lignin decomposition reconstructed from 31 fungal genomes.</title>
        <authorList>
            <person name="Floudas D."/>
            <person name="Binder M."/>
            <person name="Riley R."/>
            <person name="Barry K."/>
            <person name="Blanchette R.A."/>
            <person name="Henrissat B."/>
            <person name="Martinez A.T."/>
            <person name="Otillar R."/>
            <person name="Spatafora J.W."/>
            <person name="Yadav J.S."/>
            <person name="Aerts A."/>
            <person name="Benoit I."/>
            <person name="Boyd A."/>
            <person name="Carlson A."/>
            <person name="Copeland A."/>
            <person name="Coutinho P.M."/>
            <person name="de Vries R.P."/>
            <person name="Ferreira P."/>
            <person name="Findley K."/>
            <person name="Foster B."/>
            <person name="Gaskell J."/>
            <person name="Glotzer D."/>
            <person name="Gorecki P."/>
            <person name="Heitman J."/>
            <person name="Hesse C."/>
            <person name="Hori C."/>
            <person name="Igarashi K."/>
            <person name="Jurgens J.A."/>
            <person name="Kallen N."/>
            <person name="Kersten P."/>
            <person name="Kohler A."/>
            <person name="Kuees U."/>
            <person name="Kumar T.K.A."/>
            <person name="Kuo A."/>
            <person name="LaButti K."/>
            <person name="Larrondo L.F."/>
            <person name="Lindquist E."/>
            <person name="Ling A."/>
            <person name="Lombard V."/>
            <person name="Lucas S."/>
            <person name="Lundell T."/>
            <person name="Martin R."/>
            <person name="McLaughlin D.J."/>
            <person name="Morgenstern I."/>
            <person name="Morin E."/>
            <person name="Murat C."/>
            <person name="Nagy L.G."/>
            <person name="Nolan M."/>
            <person name="Ohm R.A."/>
            <person name="Patyshakuliyeva A."/>
            <person name="Rokas A."/>
            <person name="Ruiz-Duenas F.J."/>
            <person name="Sabat G."/>
            <person name="Salamov A."/>
            <person name="Samejima M."/>
            <person name="Schmutz J."/>
            <person name="Slot J.C."/>
            <person name="St John F."/>
            <person name="Stenlid J."/>
            <person name="Sun H."/>
            <person name="Sun S."/>
            <person name="Syed K."/>
            <person name="Tsang A."/>
            <person name="Wiebenga A."/>
            <person name="Young D."/>
            <person name="Pisabarro A."/>
            <person name="Eastwood D.C."/>
            <person name="Martin F."/>
            <person name="Cullen D."/>
            <person name="Grigoriev I.V."/>
            <person name="Hibbett D.S."/>
        </authorList>
    </citation>
    <scope>NUCLEOTIDE SEQUENCE [LARGE SCALE GENOMIC DNA]</scope>
    <source>
        <strain evidence="2 3">LYAD-421 SS1</strain>
    </source>
</reference>
<feature type="region of interest" description="Disordered" evidence="1">
    <location>
        <begin position="156"/>
        <end position="203"/>
    </location>
</feature>
<feature type="compositionally biased region" description="Pro residues" evidence="1">
    <location>
        <begin position="156"/>
        <end position="169"/>
    </location>
</feature>
<evidence type="ECO:0000313" key="2">
    <source>
        <dbReference type="EMBL" id="EJF55637.1"/>
    </source>
</evidence>
<feature type="compositionally biased region" description="Polar residues" evidence="1">
    <location>
        <begin position="185"/>
        <end position="199"/>
    </location>
</feature>
<dbReference type="OrthoDB" id="2804393at2759"/>
<evidence type="ECO:0000313" key="3">
    <source>
        <dbReference type="Proteomes" id="UP000053319"/>
    </source>
</evidence>
<sequence length="287" mass="31115">MHSTFWSVQAGFEGQDEVDGAFGPRSRTGGLGVTDICLNGQRLKLHPASAECPRRRYIASPTLDCAGRLHAWDAEDQDYCHQRKDLDDGLWYWVPCEQNPCPNRHHRPARINWNAFSDEFIPVPDSPAAESPTTRSPIPGTPTDELEVALLIALPPSPIIPPTRPPSAPPIMGQQGGQPQTTGPANNPQQAQPGTQTAMQPPDPMTVLLQSMTLLTQSMAQLANSTTGANSLKAVQKPSPFKGEQGGKARRFLAAFTLWAMSQGSTLNHVDATGNAISARDDQWIRA</sequence>
<gene>
    <name evidence="2" type="ORF">DICSQDRAFT_175678</name>
</gene>
<evidence type="ECO:0000256" key="1">
    <source>
        <dbReference type="SAM" id="MobiDB-lite"/>
    </source>
</evidence>
<protein>
    <submittedName>
        <fullName evidence="2">Uncharacterized protein</fullName>
    </submittedName>
</protein>
<accession>R7SKR7</accession>
<dbReference type="GeneID" id="18840239"/>
<dbReference type="Proteomes" id="UP000053319">
    <property type="component" value="Unassembled WGS sequence"/>
</dbReference>
<proteinExistence type="predicted"/>
<name>R7SKR7_DICSQ</name>
<dbReference type="RefSeq" id="XP_007371628.1">
    <property type="nucleotide sequence ID" value="XM_007371566.1"/>
</dbReference>
<dbReference type="HOGENOM" id="CLU_097229_0_0_1"/>